<evidence type="ECO:0000259" key="6">
    <source>
        <dbReference type="PROSITE" id="PS50026"/>
    </source>
</evidence>
<dbReference type="PANTHER" id="PTHR45656">
    <property type="entry name" value="PROTEIN CBR-CLEC-78"/>
    <property type="match status" value="1"/>
</dbReference>
<feature type="domain" description="Sushi" evidence="7">
    <location>
        <begin position="764"/>
        <end position="822"/>
    </location>
</feature>
<feature type="disulfide bond" evidence="5">
    <location>
        <begin position="734"/>
        <end position="761"/>
    </location>
</feature>
<feature type="domain" description="Sushi" evidence="7">
    <location>
        <begin position="590"/>
        <end position="648"/>
    </location>
</feature>
<feature type="domain" description="Sushi" evidence="7">
    <location>
        <begin position="243"/>
        <end position="300"/>
    </location>
</feature>
<keyword evidence="4" id="KW-0245">EGF-like domain</keyword>
<feature type="disulfide bond" evidence="5">
    <location>
        <begin position="560"/>
        <end position="587"/>
    </location>
</feature>
<feature type="disulfide bond" evidence="5">
    <location>
        <begin position="909"/>
        <end position="936"/>
    </location>
</feature>
<evidence type="ECO:0000259" key="7">
    <source>
        <dbReference type="PROSITE" id="PS50923"/>
    </source>
</evidence>
<feature type="domain" description="Sushi" evidence="7">
    <location>
        <begin position="881"/>
        <end position="938"/>
    </location>
</feature>
<feature type="disulfide bond" evidence="5">
    <location>
        <begin position="329"/>
        <end position="356"/>
    </location>
</feature>
<evidence type="ECO:0008006" key="10">
    <source>
        <dbReference type="Google" id="ProtNLM"/>
    </source>
</evidence>
<feature type="domain" description="EGF-like" evidence="6">
    <location>
        <begin position="1052"/>
        <end position="1083"/>
    </location>
</feature>
<dbReference type="EMBL" id="CATNWA010006737">
    <property type="protein sequence ID" value="CAI9552716.1"/>
    <property type="molecule type" value="Genomic_DNA"/>
</dbReference>
<dbReference type="InterPro" id="IPR000742">
    <property type="entry name" value="EGF"/>
</dbReference>
<feature type="domain" description="Sushi" evidence="7">
    <location>
        <begin position="649"/>
        <end position="705"/>
    </location>
</feature>
<evidence type="ECO:0000313" key="9">
    <source>
        <dbReference type="Proteomes" id="UP001162483"/>
    </source>
</evidence>
<feature type="disulfide bond" evidence="4">
    <location>
        <begin position="1055"/>
        <end position="1065"/>
    </location>
</feature>
<feature type="disulfide bond" evidence="5">
    <location>
        <begin position="213"/>
        <end position="240"/>
    </location>
</feature>
<feature type="domain" description="Sushi" evidence="7">
    <location>
        <begin position="997"/>
        <end position="1053"/>
    </location>
</feature>
<keyword evidence="3 4" id="KW-1015">Disulfide bond</keyword>
<feature type="domain" description="Sushi" evidence="7">
    <location>
        <begin position="1"/>
        <end position="35"/>
    </location>
</feature>
<feature type="domain" description="Sushi" evidence="7">
    <location>
        <begin position="36"/>
        <end position="92"/>
    </location>
</feature>
<dbReference type="Gene3D" id="2.10.70.10">
    <property type="entry name" value="Complement Module, domain 1"/>
    <property type="match status" value="18"/>
</dbReference>
<dbReference type="PROSITE" id="PS50923">
    <property type="entry name" value="SUSHI"/>
    <property type="match status" value="18"/>
</dbReference>
<dbReference type="Proteomes" id="UP001162483">
    <property type="component" value="Unassembled WGS sequence"/>
</dbReference>
<feature type="domain" description="Sushi" evidence="7">
    <location>
        <begin position="359"/>
        <end position="416"/>
    </location>
</feature>
<feature type="domain" description="Sushi" evidence="7">
    <location>
        <begin position="93"/>
        <end position="184"/>
    </location>
</feature>
<accession>A0ABN9BYB1</accession>
<dbReference type="PROSITE" id="PS50026">
    <property type="entry name" value="EGF_3"/>
    <property type="match status" value="1"/>
</dbReference>
<feature type="domain" description="Sushi" evidence="7">
    <location>
        <begin position="475"/>
        <end position="531"/>
    </location>
</feature>
<feature type="disulfide bond" evidence="5">
    <location>
        <begin position="502"/>
        <end position="529"/>
    </location>
</feature>
<dbReference type="CDD" id="cd00033">
    <property type="entry name" value="CCP"/>
    <property type="match status" value="18"/>
</dbReference>
<proteinExistence type="predicted"/>
<dbReference type="PANTHER" id="PTHR45656:SF4">
    <property type="entry name" value="PROTEIN CBR-CLEC-78"/>
    <property type="match status" value="1"/>
</dbReference>
<evidence type="ECO:0000313" key="8">
    <source>
        <dbReference type="EMBL" id="CAI9552716.1"/>
    </source>
</evidence>
<dbReference type="InterPro" id="IPR051277">
    <property type="entry name" value="SEZ6_CSMD_C4BPB_Regulators"/>
</dbReference>
<dbReference type="SMART" id="SM00032">
    <property type="entry name" value="CCP"/>
    <property type="match status" value="18"/>
</dbReference>
<evidence type="ECO:0000256" key="3">
    <source>
        <dbReference type="ARBA" id="ARBA00023157"/>
    </source>
</evidence>
<dbReference type="SMART" id="SM00181">
    <property type="entry name" value="EGF"/>
    <property type="match status" value="1"/>
</dbReference>
<gene>
    <name evidence="8" type="ORF">SPARVUS_LOCUS3930771</name>
</gene>
<dbReference type="InterPro" id="IPR035976">
    <property type="entry name" value="Sushi/SCR/CCP_sf"/>
</dbReference>
<feature type="disulfide bond" evidence="5">
    <location>
        <begin position="387"/>
        <end position="414"/>
    </location>
</feature>
<keyword evidence="5" id="KW-0768">Sushi</keyword>
<feature type="domain" description="Sushi" evidence="7">
    <location>
        <begin position="942"/>
        <end position="996"/>
    </location>
</feature>
<comment type="caution">
    <text evidence="4">Lacks conserved residue(s) required for the propagation of feature annotation.</text>
</comment>
<feature type="disulfide bond" evidence="5">
    <location>
        <begin position="445"/>
        <end position="472"/>
    </location>
</feature>
<feature type="disulfide bond" evidence="5">
    <location>
        <begin position="967"/>
        <end position="994"/>
    </location>
</feature>
<organism evidence="8 9">
    <name type="scientific">Staurois parvus</name>
    <dbReference type="NCBI Taxonomy" id="386267"/>
    <lineage>
        <taxon>Eukaryota</taxon>
        <taxon>Metazoa</taxon>
        <taxon>Chordata</taxon>
        <taxon>Craniata</taxon>
        <taxon>Vertebrata</taxon>
        <taxon>Euteleostomi</taxon>
        <taxon>Amphibia</taxon>
        <taxon>Batrachia</taxon>
        <taxon>Anura</taxon>
        <taxon>Neobatrachia</taxon>
        <taxon>Ranoidea</taxon>
        <taxon>Ranidae</taxon>
        <taxon>Staurois</taxon>
    </lineage>
</organism>
<evidence type="ECO:0000256" key="1">
    <source>
        <dbReference type="ARBA" id="ARBA00022729"/>
    </source>
</evidence>
<dbReference type="SUPFAM" id="SSF57196">
    <property type="entry name" value="EGF/Laminin"/>
    <property type="match status" value="1"/>
</dbReference>
<evidence type="ECO:0000256" key="5">
    <source>
        <dbReference type="PROSITE-ProRule" id="PRU00302"/>
    </source>
</evidence>
<dbReference type="Pfam" id="PF00084">
    <property type="entry name" value="Sushi"/>
    <property type="match status" value="18"/>
</dbReference>
<dbReference type="PROSITE" id="PS00022">
    <property type="entry name" value="EGF_1"/>
    <property type="match status" value="1"/>
</dbReference>
<protein>
    <recommendedName>
        <fullName evidence="10">Sushi, von Willebrand factor type A, EGF and pentraxin domain containing 1</fullName>
    </recommendedName>
</protein>
<feature type="domain" description="Sushi" evidence="7">
    <location>
        <begin position="706"/>
        <end position="763"/>
    </location>
</feature>
<feature type="non-terminal residue" evidence="8">
    <location>
        <position position="1"/>
    </location>
</feature>
<feature type="disulfide bond" evidence="5">
    <location>
        <begin position="6"/>
        <end position="33"/>
    </location>
</feature>
<dbReference type="Gene3D" id="2.10.25.10">
    <property type="entry name" value="Laminin"/>
    <property type="match status" value="1"/>
</dbReference>
<feature type="domain" description="Sushi" evidence="7">
    <location>
        <begin position="417"/>
        <end position="474"/>
    </location>
</feature>
<dbReference type="PROSITE" id="PS01186">
    <property type="entry name" value="EGF_2"/>
    <property type="match status" value="1"/>
</dbReference>
<evidence type="ECO:0000256" key="2">
    <source>
        <dbReference type="ARBA" id="ARBA00022737"/>
    </source>
</evidence>
<feature type="disulfide bond" evidence="5">
    <location>
        <begin position="155"/>
        <end position="182"/>
    </location>
</feature>
<keyword evidence="9" id="KW-1185">Reference proteome</keyword>
<dbReference type="SUPFAM" id="SSF57535">
    <property type="entry name" value="Complement control module/SCR domain"/>
    <property type="match status" value="18"/>
</dbReference>
<name>A0ABN9BYB1_9NEOB</name>
<feature type="domain" description="Sushi" evidence="7">
    <location>
        <begin position="532"/>
        <end position="589"/>
    </location>
</feature>
<feature type="disulfide bond" evidence="5">
    <location>
        <begin position="271"/>
        <end position="298"/>
    </location>
</feature>
<comment type="caution">
    <text evidence="8">The sequence shown here is derived from an EMBL/GenBank/DDBJ whole genome shotgun (WGS) entry which is preliminary data.</text>
</comment>
<evidence type="ECO:0000256" key="4">
    <source>
        <dbReference type="PROSITE-ProRule" id="PRU00076"/>
    </source>
</evidence>
<reference evidence="8" key="1">
    <citation type="submission" date="2023-05" db="EMBL/GenBank/DDBJ databases">
        <authorList>
            <person name="Stuckert A."/>
        </authorList>
    </citation>
    <scope>NUCLEOTIDE SEQUENCE</scope>
</reference>
<dbReference type="InterPro" id="IPR000436">
    <property type="entry name" value="Sushi_SCR_CCP_dom"/>
</dbReference>
<sequence length="1103" mass="121391">TITYSCNKGFRLEGQHVLTCLETGEWDADTPSCKEISCDPPEAIDNGFVEGADYRYGAVIIYSCMPGFQLTGPAIQTCEDLGWSSSAPMCVHTDCGLPPHIDFGQYTKVQEFMLNEDLKNEMFDGAVTTWTPNSNHSLTSEVSDFLYGTYILYTCYHGYEILGIPLLACQEDGTWNGSAPVCAPLECSIPVAPENGMVQYTETTLDSTAQYKCNSGYELIGSDKSSCLSSKKWSNEVPQCAMILCKVPNVILNGYTEALNNSFTSEVHYKCDLGYKLHGPSKRTCQENKQWDGEEPICIPVSCGQPPAVINSQVLGKDYSYGKDVEYKCHEGYLLKGDKKRTCLENGHWSGIMPSCSEIVCEKPNALDNGEVTGMEYGVGKQIHVKCNQGFDLKGAALLTCQENGTWDAQEPLCEPIDCGPPEDISHGFLNSSGFSYNEHVYYVCFPGYEIHGTATRQCLANGLWSGIPPTCLPCECPKPSIQNAVVIGEDFSCGQSIRIKCQDGFKLLGLSELSCHSAGKWSSGFPLCGKVSCGTPPTLSHAFVNGSSLITENAISYNCETGYVMKGLSDLICTEEGQWRGPYPNCLLLSCGPPPEIPNTLTTGDSYTYESIIEYRCQDGYIMDSDKSTKTCLEDGSWSTEEIVCVPRKCTLQANTVKLKADYDINKTITVDCKPGYTLSGPSTSTCMTDGNWLPPLTDDICSPISCEKPAAPNHGSVLGTRFLYQDTILYQCDSGYEIEGATERVCEANKLWSGVEPECKRISCNPPEPLENGIIQGINYFYEDELHYSCNQGFELLGPTRRICHVDKQWRPSTPPTCVSVTCEPYPVIENAISVSRGNTYSSNVTYICNPGYHLVGPENITCLADGTWGQPLPSCKETRCETPSQLDNGYTEYDNVTVGSSVKYYCQNGYSLDGEHIAVCTGNGTWSYPTPVCKHPCPVPFVIPENAVVTDTEFYVGQKLYIKCRKGYRLAGQDVMTCDADETWTEANAKCEKISCGPPIHVPNAMVRGLFHHYGDMVTYSCYSGFMMEGSIRSVCLENQTWTTPPFCKAVCRFPCQNGGVCERPNACSCPEGWMGRLCEEPICILPCSKWWSLYSSIQM</sequence>
<keyword evidence="1" id="KW-0732">Signal</keyword>
<feature type="domain" description="Sushi" evidence="7">
    <location>
        <begin position="301"/>
        <end position="358"/>
    </location>
</feature>
<feature type="disulfide bond" evidence="4">
    <location>
        <begin position="1073"/>
        <end position="1082"/>
    </location>
</feature>
<keyword evidence="2" id="KW-0677">Repeat</keyword>
<feature type="domain" description="Sushi" evidence="7">
    <location>
        <begin position="185"/>
        <end position="242"/>
    </location>
</feature>
<feature type="domain" description="Sushi" evidence="7">
    <location>
        <begin position="823"/>
        <end position="880"/>
    </location>
</feature>
<feature type="disulfide bond" evidence="5">
    <location>
        <begin position="851"/>
        <end position="878"/>
    </location>
</feature>